<feature type="transmembrane region" description="Helical" evidence="1">
    <location>
        <begin position="42"/>
        <end position="69"/>
    </location>
</feature>
<dbReference type="RefSeq" id="WP_075139243.1">
    <property type="nucleotide sequence ID" value="NZ_CP015994.1"/>
</dbReference>
<gene>
    <name evidence="2" type="ORF">AOV_05145</name>
</gene>
<evidence type="ECO:0000313" key="2">
    <source>
        <dbReference type="EMBL" id="ASI48101.1"/>
    </source>
</evidence>
<proteinExistence type="predicted"/>
<dbReference type="SUPFAM" id="SSF48452">
    <property type="entry name" value="TPR-like"/>
    <property type="match status" value="1"/>
</dbReference>
<sequence>MITYLLVCIVASLAAGLAIQNYEELVLKMEIAGYVIEANTVFIVFVVCALALLLAALLRLCLACALLVYKIKCRSVAKQYESLGRGYALLSLGGVMNHAQIVNTVEKLRALDCHSLAILETCAWFRLGQYEMAEKPLLLLKGSSLPDERLGLWLVESLNSEQSKDCRLRVLKRLCDVFHRAPWATMFRLEIARIEGDWGTVLVEVKLAAKRGIVLPYKHERVADIACLMLAESCYQRGEYKEGLKLVGRATDMHAAILKAKTHEKLGNLQKARDVLEACYKTTPHPEIVTAYLAVSQDHDTAMERLSGLNAEHYVSMMLAVKRYMNAKQYNAAEQYAKRALAKYKYVELYCIMVDVMACIGNIDEVVYWTQKMQKDSLPNMRWRCTKCCSVLPEWSHECSACNTFDSVQWLG</sequence>
<dbReference type="InterPro" id="IPR011990">
    <property type="entry name" value="TPR-like_helical_dom_sf"/>
</dbReference>
<keyword evidence="1" id="KW-1133">Transmembrane helix</keyword>
<reference evidence="3" key="1">
    <citation type="submission" date="2018-06" db="EMBL/GenBank/DDBJ databases">
        <title>The Anaplasma ovis genome reveals a high proportion of pseudogenes.</title>
        <authorList>
            <person name="Liu Z."/>
            <person name="Peasley A.M."/>
            <person name="Yang J."/>
            <person name="Li Y."/>
            <person name="Guan G."/>
            <person name="Luo J."/>
            <person name="Yin H."/>
            <person name="Brayton K.A."/>
        </authorList>
    </citation>
    <scope>NUCLEOTIDE SEQUENCE [LARGE SCALE GENOMIC DNA]</scope>
    <source>
        <strain evidence="3">Haibei</strain>
    </source>
</reference>
<organism evidence="2 3">
    <name type="scientific">Anaplasma ovis str. Haibei</name>
    <dbReference type="NCBI Taxonomy" id="1248439"/>
    <lineage>
        <taxon>Bacteria</taxon>
        <taxon>Pseudomonadati</taxon>
        <taxon>Pseudomonadota</taxon>
        <taxon>Alphaproteobacteria</taxon>
        <taxon>Rickettsiales</taxon>
        <taxon>Anaplasmataceae</taxon>
        <taxon>Anaplasma</taxon>
    </lineage>
</organism>
<accession>A0A2Z2LIP2</accession>
<evidence type="ECO:0008006" key="4">
    <source>
        <dbReference type="Google" id="ProtNLM"/>
    </source>
</evidence>
<reference evidence="2 3" key="2">
    <citation type="journal article" date="2019" name="BMC Genomics">
        <title>The Anaplasma ovis genome reveals a high proportion of pseudogenes.</title>
        <authorList>
            <person name="Liu Z."/>
            <person name="Peasley A.M."/>
            <person name="Yang J."/>
            <person name="Li Y."/>
            <person name="Guan G."/>
            <person name="Luo J."/>
            <person name="Yin H."/>
            <person name="Brayton K.A."/>
        </authorList>
    </citation>
    <scope>NUCLEOTIDE SEQUENCE [LARGE SCALE GENOMIC DNA]</scope>
    <source>
        <strain evidence="2 3">Haibei</strain>
    </source>
</reference>
<protein>
    <recommendedName>
        <fullName evidence="4">Heme biosynthesis protein HemY</fullName>
    </recommendedName>
</protein>
<dbReference type="Proteomes" id="UP000259762">
    <property type="component" value="Chromosome"/>
</dbReference>
<evidence type="ECO:0000256" key="1">
    <source>
        <dbReference type="SAM" id="Phobius"/>
    </source>
</evidence>
<dbReference type="OrthoDB" id="9798343at2"/>
<dbReference type="KEGG" id="aoh:AOV_05145"/>
<keyword evidence="1" id="KW-0472">Membrane</keyword>
<name>A0A2Z2LIP2_9RICK</name>
<dbReference type="Gene3D" id="1.25.40.10">
    <property type="entry name" value="Tetratricopeptide repeat domain"/>
    <property type="match status" value="1"/>
</dbReference>
<dbReference type="AlphaFoldDB" id="A0A2Z2LIP2"/>
<keyword evidence="3" id="KW-1185">Reference proteome</keyword>
<evidence type="ECO:0000313" key="3">
    <source>
        <dbReference type="Proteomes" id="UP000259762"/>
    </source>
</evidence>
<keyword evidence="1" id="KW-0812">Transmembrane</keyword>
<dbReference type="EMBL" id="CP015994">
    <property type="protein sequence ID" value="ASI48101.1"/>
    <property type="molecule type" value="Genomic_DNA"/>
</dbReference>